<dbReference type="SUPFAM" id="SSF55347">
    <property type="entry name" value="Glyceraldehyde-3-phosphate dehydrogenase-like, C-terminal domain"/>
    <property type="match status" value="1"/>
</dbReference>
<dbReference type="Gene3D" id="3.40.50.720">
    <property type="entry name" value="NAD(P)-binding Rossmann-like Domain"/>
    <property type="match status" value="1"/>
</dbReference>
<feature type="domain" description="Gfo/Idh/MocA-like oxidoreductase N-terminal" evidence="1">
    <location>
        <begin position="4"/>
        <end position="119"/>
    </location>
</feature>
<organism evidence="3">
    <name type="scientific">hydrothermal vent metagenome</name>
    <dbReference type="NCBI Taxonomy" id="652676"/>
    <lineage>
        <taxon>unclassified sequences</taxon>
        <taxon>metagenomes</taxon>
        <taxon>ecological metagenomes</taxon>
    </lineage>
</organism>
<dbReference type="InterPro" id="IPR036291">
    <property type="entry name" value="NAD(P)-bd_dom_sf"/>
</dbReference>
<dbReference type="SUPFAM" id="SSF51735">
    <property type="entry name" value="NAD(P)-binding Rossmann-fold domains"/>
    <property type="match status" value="1"/>
</dbReference>
<dbReference type="Pfam" id="PF01408">
    <property type="entry name" value="GFO_IDH_MocA"/>
    <property type="match status" value="1"/>
</dbReference>
<sequence length="334" mass="37232">MKKIKIGVIGVGYLGRFHARKYAAMDGVELVGVADIEGLQAEKVAAECATRPFTDYLELLDRVDAVSVVVPTIHHHKIARACLQRGIDIMVEKPVTTTIEEADDLIARAEQSGCILQVGLLERFNPAVIAMKPLLTCPLFIEAHRISVFKNRGTDVDVVLDLMIHDIDIILSIVQSPLKTIHTVGAPVITPLTDIANARLIFENGCTANVTVSRISMDNIRRMRIFQPGSYLSVDFTKKEVMSIRLKKGRQNGQPLPDITKHAFTETDILEMELKDFIANVRNRTRPQVSGREGRRALDVALQIMRQIDENQRRLQQMLGAETCWSGLDPLPVP</sequence>
<dbReference type="PANTHER" id="PTHR43377:SF1">
    <property type="entry name" value="BILIVERDIN REDUCTASE A"/>
    <property type="match status" value="1"/>
</dbReference>
<dbReference type="InterPro" id="IPR055170">
    <property type="entry name" value="GFO_IDH_MocA-like_dom"/>
</dbReference>
<protein>
    <submittedName>
        <fullName evidence="3">Oxidoreductase, Gfo/Idh/MocA family</fullName>
    </submittedName>
</protein>
<dbReference type="Pfam" id="PF22725">
    <property type="entry name" value="GFO_IDH_MocA_C3"/>
    <property type="match status" value="1"/>
</dbReference>
<dbReference type="PANTHER" id="PTHR43377">
    <property type="entry name" value="BILIVERDIN REDUCTASE A"/>
    <property type="match status" value="1"/>
</dbReference>
<evidence type="ECO:0000313" key="3">
    <source>
        <dbReference type="EMBL" id="VAW41141.1"/>
    </source>
</evidence>
<reference evidence="3" key="1">
    <citation type="submission" date="2018-06" db="EMBL/GenBank/DDBJ databases">
        <authorList>
            <person name="Zhirakovskaya E."/>
        </authorList>
    </citation>
    <scope>NUCLEOTIDE SEQUENCE</scope>
</reference>
<proteinExistence type="predicted"/>
<evidence type="ECO:0000259" key="2">
    <source>
        <dbReference type="Pfam" id="PF22725"/>
    </source>
</evidence>
<gene>
    <name evidence="3" type="ORF">MNBD_DELTA04-956</name>
</gene>
<feature type="domain" description="GFO/IDH/MocA-like oxidoreductase" evidence="2">
    <location>
        <begin position="157"/>
        <end position="225"/>
    </location>
</feature>
<dbReference type="EMBL" id="UOEY01000118">
    <property type="protein sequence ID" value="VAW41141.1"/>
    <property type="molecule type" value="Genomic_DNA"/>
</dbReference>
<dbReference type="GO" id="GO:0000166">
    <property type="term" value="F:nucleotide binding"/>
    <property type="evidence" value="ECO:0007669"/>
    <property type="project" value="InterPro"/>
</dbReference>
<name>A0A3B0VE05_9ZZZZ</name>
<accession>A0A3B0VE05</accession>
<dbReference type="AlphaFoldDB" id="A0A3B0VE05"/>
<dbReference type="InterPro" id="IPR051450">
    <property type="entry name" value="Gfo/Idh/MocA_Oxidoreductases"/>
</dbReference>
<evidence type="ECO:0000259" key="1">
    <source>
        <dbReference type="Pfam" id="PF01408"/>
    </source>
</evidence>
<dbReference type="InterPro" id="IPR000683">
    <property type="entry name" value="Gfo/Idh/MocA-like_OxRdtase_N"/>
</dbReference>
<dbReference type="Gene3D" id="3.30.360.10">
    <property type="entry name" value="Dihydrodipicolinate Reductase, domain 2"/>
    <property type="match status" value="1"/>
</dbReference>